<dbReference type="SUPFAM" id="SSF81901">
    <property type="entry name" value="HCP-like"/>
    <property type="match status" value="1"/>
</dbReference>
<keyword evidence="2" id="KW-0808">Transferase</keyword>
<feature type="domain" description="Glycosyltransferase 2-like" evidence="1">
    <location>
        <begin position="18"/>
        <end position="105"/>
    </location>
</feature>
<dbReference type="PANTHER" id="PTHR43630:SF2">
    <property type="entry name" value="GLYCOSYLTRANSFERASE"/>
    <property type="match status" value="1"/>
</dbReference>
<name>A0A3G4ZVD4_9VIRU</name>
<dbReference type="Pfam" id="PF00535">
    <property type="entry name" value="Glycos_transf_2"/>
    <property type="match status" value="1"/>
</dbReference>
<dbReference type="PANTHER" id="PTHR43630">
    <property type="entry name" value="POLY-BETA-1,6-N-ACETYL-D-GLUCOSAMINE SYNTHASE"/>
    <property type="match status" value="1"/>
</dbReference>
<dbReference type="EMBL" id="MK072068">
    <property type="protein sequence ID" value="AYV77961.1"/>
    <property type="molecule type" value="Genomic_DNA"/>
</dbReference>
<evidence type="ECO:0000313" key="2">
    <source>
        <dbReference type="EMBL" id="AYV77961.1"/>
    </source>
</evidence>
<gene>
    <name evidence="2" type="ORF">Edafosvirus3_39</name>
</gene>
<accession>A0A3G4ZVD4</accession>
<protein>
    <submittedName>
        <fullName evidence="2">Glycosyl transferase, group 2</fullName>
    </submittedName>
</protein>
<sequence length="386" mass="45400">MEKQNDNNIPLLALACMVKNESETIEKTLMSCIDYVDKVIILDTGSTDDTQNKIKDICQKKNRELVMKESIFVDFATSRNVLLDHCVGQAQYLLLLDANDELLNGSELRQFCQQYNGDEESFLLNFNLNNVLDFYTARLVKPGKGWKYFGVVHEYLARSDGMICKCKIKGINIKQIRTNANDIQKTVSRFQRDKKLLLEETEKEPKNFRSVFYLAQTYSCTQEYELSFKYYDKRTSMGGFEEEIFYSYYKCGELTEILKKPWEVSFDYYMKAFNHTPRIEPLLNIAKYYKDKNRLLAYMYCKLAIDLPYPEHLLLFIDSQKYNFERWITMGVIAYHAAKEIEKTFKINYKDTEYFTVGKSANIMALKNSTNEQNSDIIKLNLIFYE</sequence>
<dbReference type="InterPro" id="IPR029044">
    <property type="entry name" value="Nucleotide-diphossugar_trans"/>
</dbReference>
<dbReference type="InterPro" id="IPR001173">
    <property type="entry name" value="Glyco_trans_2-like"/>
</dbReference>
<dbReference type="Gene3D" id="3.90.550.10">
    <property type="entry name" value="Spore Coat Polysaccharide Biosynthesis Protein SpsA, Chain A"/>
    <property type="match status" value="1"/>
</dbReference>
<evidence type="ECO:0000259" key="1">
    <source>
        <dbReference type="Pfam" id="PF00535"/>
    </source>
</evidence>
<proteinExistence type="predicted"/>
<reference evidence="2" key="1">
    <citation type="submission" date="2018-10" db="EMBL/GenBank/DDBJ databases">
        <title>Hidden diversity of soil giant viruses.</title>
        <authorList>
            <person name="Schulz F."/>
            <person name="Alteio L."/>
            <person name="Goudeau D."/>
            <person name="Ryan E.M."/>
            <person name="Malmstrom R.R."/>
            <person name="Blanchard J."/>
            <person name="Woyke T."/>
        </authorList>
    </citation>
    <scope>NUCLEOTIDE SEQUENCE</scope>
    <source>
        <strain evidence="2">EDV1</strain>
    </source>
</reference>
<organism evidence="2">
    <name type="scientific">Edafosvirus sp</name>
    <dbReference type="NCBI Taxonomy" id="2487765"/>
    <lineage>
        <taxon>Viruses</taxon>
        <taxon>Varidnaviria</taxon>
        <taxon>Bamfordvirae</taxon>
        <taxon>Nucleocytoviricota</taxon>
        <taxon>Megaviricetes</taxon>
        <taxon>Imitervirales</taxon>
        <taxon>Mimiviridae</taxon>
        <taxon>Klosneuvirinae</taxon>
    </lineage>
</organism>
<dbReference type="SUPFAM" id="SSF53448">
    <property type="entry name" value="Nucleotide-diphospho-sugar transferases"/>
    <property type="match status" value="1"/>
</dbReference>
<dbReference type="GO" id="GO:0016740">
    <property type="term" value="F:transferase activity"/>
    <property type="evidence" value="ECO:0007669"/>
    <property type="project" value="UniProtKB-KW"/>
</dbReference>